<reference evidence="1" key="1">
    <citation type="submission" date="2023-03" db="EMBL/GenBank/DDBJ databases">
        <title>Massive genome expansion in bonnet fungi (Mycena s.s.) driven by repeated elements and novel gene families across ecological guilds.</title>
        <authorList>
            <consortium name="Lawrence Berkeley National Laboratory"/>
            <person name="Harder C.B."/>
            <person name="Miyauchi S."/>
            <person name="Viragh M."/>
            <person name="Kuo A."/>
            <person name="Thoen E."/>
            <person name="Andreopoulos B."/>
            <person name="Lu D."/>
            <person name="Skrede I."/>
            <person name="Drula E."/>
            <person name="Henrissat B."/>
            <person name="Morin E."/>
            <person name="Kohler A."/>
            <person name="Barry K."/>
            <person name="LaButti K."/>
            <person name="Morin E."/>
            <person name="Salamov A."/>
            <person name="Lipzen A."/>
            <person name="Mereny Z."/>
            <person name="Hegedus B."/>
            <person name="Baldrian P."/>
            <person name="Stursova M."/>
            <person name="Weitz H."/>
            <person name="Taylor A."/>
            <person name="Grigoriev I.V."/>
            <person name="Nagy L.G."/>
            <person name="Martin F."/>
            <person name="Kauserud H."/>
        </authorList>
    </citation>
    <scope>NUCLEOTIDE SEQUENCE</scope>
    <source>
        <strain evidence="1">CBHHK200</strain>
    </source>
</reference>
<organism evidence="1 2">
    <name type="scientific">Mycena alexandri</name>
    <dbReference type="NCBI Taxonomy" id="1745969"/>
    <lineage>
        <taxon>Eukaryota</taxon>
        <taxon>Fungi</taxon>
        <taxon>Dikarya</taxon>
        <taxon>Basidiomycota</taxon>
        <taxon>Agaricomycotina</taxon>
        <taxon>Agaricomycetes</taxon>
        <taxon>Agaricomycetidae</taxon>
        <taxon>Agaricales</taxon>
        <taxon>Marasmiineae</taxon>
        <taxon>Mycenaceae</taxon>
        <taxon>Mycena</taxon>
    </lineage>
</organism>
<dbReference type="EMBL" id="JARJCM010000240">
    <property type="protein sequence ID" value="KAJ7021171.1"/>
    <property type="molecule type" value="Genomic_DNA"/>
</dbReference>
<comment type="caution">
    <text evidence="1">The sequence shown here is derived from an EMBL/GenBank/DDBJ whole genome shotgun (WGS) entry which is preliminary data.</text>
</comment>
<dbReference type="AlphaFoldDB" id="A0AAD6WRS4"/>
<name>A0AAD6WRS4_9AGAR</name>
<gene>
    <name evidence="1" type="ORF">C8F04DRAFT_1403145</name>
</gene>
<keyword evidence="2" id="KW-1185">Reference proteome</keyword>
<proteinExistence type="predicted"/>
<sequence>MKNRCSVAEVAAKLKAEAANAIVPLTDKNLHCPQRPAALVPTPFLTKSTAAGHNICACFGMKLPGLQKCADAVLAKAVSKDEKARVLTTLEVAHRRLSTKGLHTAHVRSAVDSHNVASQVQDECTGTHAFALFTRGNIDAVLPTFASSGDAIASCIEILKMPNIDDARNSCANADRVNCSCPPCVHLGDTTNNRPTARKCKSEGGNASKTACVQMTTTASALVGGVAPVSPAFNVVLIATTDDGEAHIRRQGYQRRTRDLKNKASIVLDNTGATGVSSKQAFCGRRVLPLCFCAFC</sequence>
<dbReference type="Proteomes" id="UP001218188">
    <property type="component" value="Unassembled WGS sequence"/>
</dbReference>
<evidence type="ECO:0000313" key="1">
    <source>
        <dbReference type="EMBL" id="KAJ7021171.1"/>
    </source>
</evidence>
<evidence type="ECO:0000313" key="2">
    <source>
        <dbReference type="Proteomes" id="UP001218188"/>
    </source>
</evidence>
<protein>
    <submittedName>
        <fullName evidence="1">Uncharacterized protein</fullName>
    </submittedName>
</protein>
<accession>A0AAD6WRS4</accession>